<dbReference type="EMBL" id="JBEZFP010000029">
    <property type="protein sequence ID" value="MEU8134589.1"/>
    <property type="molecule type" value="Genomic_DNA"/>
</dbReference>
<evidence type="ECO:0000256" key="1">
    <source>
        <dbReference type="ARBA" id="ARBA00023125"/>
    </source>
</evidence>
<dbReference type="SUPFAM" id="SSF52172">
    <property type="entry name" value="CheY-like"/>
    <property type="match status" value="1"/>
</dbReference>
<dbReference type="PROSITE" id="PS50110">
    <property type="entry name" value="RESPONSE_REGULATORY"/>
    <property type="match status" value="1"/>
</dbReference>
<evidence type="ECO:0000256" key="2">
    <source>
        <dbReference type="PROSITE-ProRule" id="PRU00169"/>
    </source>
</evidence>
<keyword evidence="7" id="KW-1185">Reference proteome</keyword>
<feature type="domain" description="Response regulatory" evidence="4">
    <location>
        <begin position="2"/>
        <end position="116"/>
    </location>
</feature>
<dbReference type="InterPro" id="IPR039420">
    <property type="entry name" value="WalR-like"/>
</dbReference>
<feature type="DNA-binding region" description="OmpR/PhoB-type" evidence="3">
    <location>
        <begin position="124"/>
        <end position="222"/>
    </location>
</feature>
<dbReference type="RefSeq" id="WP_358353370.1">
    <property type="nucleotide sequence ID" value="NZ_JBEZFP010000029.1"/>
</dbReference>
<dbReference type="CDD" id="cd19935">
    <property type="entry name" value="REC_OmpR_CusR-like"/>
    <property type="match status" value="1"/>
</dbReference>
<name>A0ABV3DHE5_9ACTN</name>
<gene>
    <name evidence="6" type="ORF">AB0C36_13870</name>
</gene>
<dbReference type="InterPro" id="IPR001867">
    <property type="entry name" value="OmpR/PhoB-type_DNA-bd"/>
</dbReference>
<feature type="modified residue" description="4-aspartylphosphate" evidence="2">
    <location>
        <position position="51"/>
    </location>
</feature>
<dbReference type="Gene3D" id="3.40.50.2300">
    <property type="match status" value="1"/>
</dbReference>
<evidence type="ECO:0000313" key="6">
    <source>
        <dbReference type="EMBL" id="MEU8134589.1"/>
    </source>
</evidence>
<comment type="caution">
    <text evidence="6">The sequence shown here is derived from an EMBL/GenBank/DDBJ whole genome shotgun (WGS) entry which is preliminary data.</text>
</comment>
<feature type="domain" description="OmpR/PhoB-type" evidence="5">
    <location>
        <begin position="124"/>
        <end position="222"/>
    </location>
</feature>
<evidence type="ECO:0000256" key="3">
    <source>
        <dbReference type="PROSITE-ProRule" id="PRU01091"/>
    </source>
</evidence>
<dbReference type="Pfam" id="PF00486">
    <property type="entry name" value="Trans_reg_C"/>
    <property type="match status" value="1"/>
</dbReference>
<sequence length="231" mass="25368">MRILVVEDDTDLALALKRGLEHEGFAVDVASDGTDGLWLATENPYDALVLDIMLPGLDGGTLCARLRAADNWVPVLMLTAKDGELDEARALDAGADDYLSKPFSYVVLVARLRALLRRGRRTRPLVLQVGDLTLDPAAHRVARGDRPIDLTPRQFALLELLMTRAGEVLSKTTILDGVWDFAYDGDPNIVEVYVRQLRLRIDAPFGRNSLRTVRGVGYRLDDDSPATDGGS</sequence>
<keyword evidence="2" id="KW-0597">Phosphoprotein</keyword>
<evidence type="ECO:0000313" key="7">
    <source>
        <dbReference type="Proteomes" id="UP001551482"/>
    </source>
</evidence>
<reference evidence="6 7" key="1">
    <citation type="submission" date="2024-06" db="EMBL/GenBank/DDBJ databases">
        <title>The Natural Products Discovery Center: Release of the First 8490 Sequenced Strains for Exploring Actinobacteria Biosynthetic Diversity.</title>
        <authorList>
            <person name="Kalkreuter E."/>
            <person name="Kautsar S.A."/>
            <person name="Yang D."/>
            <person name="Bader C.D."/>
            <person name="Teijaro C.N."/>
            <person name="Fluegel L."/>
            <person name="Davis C.M."/>
            <person name="Simpson J.R."/>
            <person name="Lauterbach L."/>
            <person name="Steele A.D."/>
            <person name="Gui C."/>
            <person name="Meng S."/>
            <person name="Li G."/>
            <person name="Viehrig K."/>
            <person name="Ye F."/>
            <person name="Su P."/>
            <person name="Kiefer A.F."/>
            <person name="Nichols A."/>
            <person name="Cepeda A.J."/>
            <person name="Yan W."/>
            <person name="Fan B."/>
            <person name="Jiang Y."/>
            <person name="Adhikari A."/>
            <person name="Zheng C.-J."/>
            <person name="Schuster L."/>
            <person name="Cowan T.M."/>
            <person name="Smanski M.J."/>
            <person name="Chevrette M.G."/>
            <person name="De Carvalho L.P.S."/>
            <person name="Shen B."/>
        </authorList>
    </citation>
    <scope>NUCLEOTIDE SEQUENCE [LARGE SCALE GENOMIC DNA]</scope>
    <source>
        <strain evidence="6 7">NPDC048946</strain>
    </source>
</reference>
<evidence type="ECO:0000259" key="4">
    <source>
        <dbReference type="PROSITE" id="PS50110"/>
    </source>
</evidence>
<dbReference type="Gene3D" id="1.10.10.10">
    <property type="entry name" value="Winged helix-like DNA-binding domain superfamily/Winged helix DNA-binding domain"/>
    <property type="match status" value="1"/>
</dbReference>
<dbReference type="SMART" id="SM00862">
    <property type="entry name" value="Trans_reg_C"/>
    <property type="match status" value="1"/>
</dbReference>
<evidence type="ECO:0000259" key="5">
    <source>
        <dbReference type="PROSITE" id="PS51755"/>
    </source>
</evidence>
<keyword evidence="1 3" id="KW-0238">DNA-binding</keyword>
<dbReference type="SMART" id="SM00448">
    <property type="entry name" value="REC"/>
    <property type="match status" value="1"/>
</dbReference>
<dbReference type="PANTHER" id="PTHR48111:SF36">
    <property type="entry name" value="TRANSCRIPTIONAL REGULATORY PROTEIN CUTR"/>
    <property type="match status" value="1"/>
</dbReference>
<dbReference type="InterPro" id="IPR011006">
    <property type="entry name" value="CheY-like_superfamily"/>
</dbReference>
<dbReference type="InterPro" id="IPR001789">
    <property type="entry name" value="Sig_transdc_resp-reg_receiver"/>
</dbReference>
<dbReference type="PROSITE" id="PS51755">
    <property type="entry name" value="OMPR_PHOB"/>
    <property type="match status" value="1"/>
</dbReference>
<accession>A0ABV3DHE5</accession>
<organism evidence="6 7">
    <name type="scientific">Streptodolium elevatio</name>
    <dbReference type="NCBI Taxonomy" id="3157996"/>
    <lineage>
        <taxon>Bacteria</taxon>
        <taxon>Bacillati</taxon>
        <taxon>Actinomycetota</taxon>
        <taxon>Actinomycetes</taxon>
        <taxon>Kitasatosporales</taxon>
        <taxon>Streptomycetaceae</taxon>
        <taxon>Streptodolium</taxon>
    </lineage>
</organism>
<dbReference type="PANTHER" id="PTHR48111">
    <property type="entry name" value="REGULATOR OF RPOS"/>
    <property type="match status" value="1"/>
</dbReference>
<proteinExistence type="predicted"/>
<dbReference type="InterPro" id="IPR036388">
    <property type="entry name" value="WH-like_DNA-bd_sf"/>
</dbReference>
<dbReference type="Pfam" id="PF00072">
    <property type="entry name" value="Response_reg"/>
    <property type="match status" value="1"/>
</dbReference>
<dbReference type="CDD" id="cd00383">
    <property type="entry name" value="trans_reg_C"/>
    <property type="match status" value="1"/>
</dbReference>
<dbReference type="Proteomes" id="UP001551482">
    <property type="component" value="Unassembled WGS sequence"/>
</dbReference>
<protein>
    <submittedName>
        <fullName evidence="6">Response regulator transcription factor</fullName>
    </submittedName>
</protein>